<proteinExistence type="predicted"/>
<reference evidence="2" key="1">
    <citation type="submission" date="2014-09" db="EMBL/GenBank/DDBJ databases">
        <authorList>
            <person name="Gomez-Valero L."/>
        </authorList>
    </citation>
    <scope>NUCLEOTIDE SEQUENCE [LARGE SCALE GENOMIC DNA]</scope>
    <source>
        <strain evidence="2">ATCC35250</strain>
    </source>
</reference>
<evidence type="ECO:0000313" key="1">
    <source>
        <dbReference type="EMBL" id="CEK10383.1"/>
    </source>
</evidence>
<gene>
    <name evidence="1" type="ORF">LHA_1336</name>
</gene>
<protein>
    <submittedName>
        <fullName evidence="1">Uncharacterized protein</fullName>
    </submittedName>
</protein>
<sequence>MKETRSINIETLILVAVWDNPAIFQGAFKISLQSDVKKPIFLFFRCEYVNKLEQDTIIDSFSSDDYAFSHLYNKTQLIHLDRLNEGVGYAEYVLKYALHKTLLEMQSSQKQKFTAIDDIAMNAIIKRVEPMLKQEKAWTSYDNDLGFAASMDFHPQETMGRLAVEILLNFDCGSNGNFKIH</sequence>
<name>A0A0A8UNP1_LEGHA</name>
<accession>A0A0A8UNP1</accession>
<evidence type="ECO:0000313" key="2">
    <source>
        <dbReference type="Proteomes" id="UP000032803"/>
    </source>
</evidence>
<organism evidence="1 2">
    <name type="scientific">Legionella hackeliae</name>
    <dbReference type="NCBI Taxonomy" id="449"/>
    <lineage>
        <taxon>Bacteria</taxon>
        <taxon>Pseudomonadati</taxon>
        <taxon>Pseudomonadota</taxon>
        <taxon>Gammaproteobacteria</taxon>
        <taxon>Legionellales</taxon>
        <taxon>Legionellaceae</taxon>
        <taxon>Legionella</taxon>
    </lineage>
</organism>
<dbReference type="PATRIC" id="fig|449.7.peg.503"/>
<dbReference type="KEGG" id="lha:LHA_1336"/>
<dbReference type="Proteomes" id="UP000032803">
    <property type="component" value="Chromosome I"/>
</dbReference>
<dbReference type="HOGENOM" id="CLU_1487270_0_0_6"/>
<dbReference type="RefSeq" id="WP_045105770.1">
    <property type="nucleotide sequence ID" value="NZ_LN681225.1"/>
</dbReference>
<dbReference type="OrthoDB" id="5651846at2"/>
<keyword evidence="2" id="KW-1185">Reference proteome</keyword>
<dbReference type="AlphaFoldDB" id="A0A0A8UNP1"/>
<dbReference type="EMBL" id="LN681225">
    <property type="protein sequence ID" value="CEK10383.1"/>
    <property type="molecule type" value="Genomic_DNA"/>
</dbReference>